<dbReference type="Gene3D" id="1.10.510.10">
    <property type="entry name" value="Transferase(Phosphotransferase) domain 1"/>
    <property type="match status" value="1"/>
</dbReference>
<dbReference type="PANTHER" id="PTHR48007">
    <property type="entry name" value="LEUCINE-RICH REPEAT RECEPTOR-LIKE PROTEIN KINASE PXC1"/>
    <property type="match status" value="1"/>
</dbReference>
<dbReference type="InterPro" id="IPR046959">
    <property type="entry name" value="PRK1-6/SRF4-like"/>
</dbReference>
<proteinExistence type="predicted"/>
<organism evidence="1 2">
    <name type="scientific">Ensete ventricosum</name>
    <name type="common">Abyssinian banana</name>
    <name type="synonym">Musa ensete</name>
    <dbReference type="NCBI Taxonomy" id="4639"/>
    <lineage>
        <taxon>Eukaryota</taxon>
        <taxon>Viridiplantae</taxon>
        <taxon>Streptophyta</taxon>
        <taxon>Embryophyta</taxon>
        <taxon>Tracheophyta</taxon>
        <taxon>Spermatophyta</taxon>
        <taxon>Magnoliopsida</taxon>
        <taxon>Liliopsida</taxon>
        <taxon>Zingiberales</taxon>
        <taxon>Musaceae</taxon>
        <taxon>Ensete</taxon>
    </lineage>
</organism>
<protein>
    <recommendedName>
        <fullName evidence="3">Serine-threonine/tyrosine-protein kinase catalytic domain-containing protein</fullName>
    </recommendedName>
</protein>
<reference evidence="1 2" key="1">
    <citation type="journal article" date="2014" name="Agronomy (Basel)">
        <title>A Draft Genome Sequence for Ensete ventricosum, the Drought-Tolerant Tree Against Hunger.</title>
        <authorList>
            <person name="Harrison J."/>
            <person name="Moore K.A."/>
            <person name="Paszkiewicz K."/>
            <person name="Jones T."/>
            <person name="Grant M."/>
            <person name="Ambacheew D."/>
            <person name="Muzemil S."/>
            <person name="Studholme D.J."/>
        </authorList>
    </citation>
    <scope>NUCLEOTIDE SEQUENCE [LARGE SCALE GENOMIC DNA]</scope>
</reference>
<evidence type="ECO:0008006" key="3">
    <source>
        <dbReference type="Google" id="ProtNLM"/>
    </source>
</evidence>
<evidence type="ECO:0000313" key="2">
    <source>
        <dbReference type="Proteomes" id="UP000287651"/>
    </source>
</evidence>
<dbReference type="Proteomes" id="UP000287651">
    <property type="component" value="Unassembled WGS sequence"/>
</dbReference>
<name>A0A426YTL7_ENSVE</name>
<dbReference type="EMBL" id="AMZH03010265">
    <property type="protein sequence ID" value="RRT55069.1"/>
    <property type="molecule type" value="Genomic_DNA"/>
</dbReference>
<gene>
    <name evidence="1" type="ORF">B296_00043135</name>
</gene>
<sequence length="67" mass="7474">GGDLEAWVRGAFREERPLSEVVDPALLHEVHAKREVLAVFHVALGCTEADPELRPRMRAVAESLDRV</sequence>
<comment type="caution">
    <text evidence="1">The sequence shown here is derived from an EMBL/GenBank/DDBJ whole genome shotgun (WGS) entry which is preliminary data.</text>
</comment>
<evidence type="ECO:0000313" key="1">
    <source>
        <dbReference type="EMBL" id="RRT55069.1"/>
    </source>
</evidence>
<feature type="non-terminal residue" evidence="1">
    <location>
        <position position="1"/>
    </location>
</feature>
<dbReference type="AlphaFoldDB" id="A0A426YTL7"/>
<dbReference type="PANTHER" id="PTHR48007:SF8">
    <property type="entry name" value="RECEPTOR PROTEIN KINASE-LIKE PROTEIN ZAR1"/>
    <property type="match status" value="1"/>
</dbReference>
<accession>A0A426YTL7</accession>